<dbReference type="Proteomes" id="UP000018511">
    <property type="component" value="Unassembled WGS sequence"/>
</dbReference>
<organism evidence="1 2">
    <name type="scientific">Pseudomonas taiwanensis SJ9</name>
    <dbReference type="NCBI Taxonomy" id="1388762"/>
    <lineage>
        <taxon>Bacteria</taxon>
        <taxon>Pseudomonadati</taxon>
        <taxon>Pseudomonadota</taxon>
        <taxon>Gammaproteobacteria</taxon>
        <taxon>Pseudomonadales</taxon>
        <taxon>Pseudomonadaceae</taxon>
        <taxon>Pseudomonas</taxon>
    </lineage>
</organism>
<accession>V7D9P9</accession>
<protein>
    <submittedName>
        <fullName evidence="1">Uncharacterized protein</fullName>
    </submittedName>
</protein>
<reference evidence="1 2" key="1">
    <citation type="submission" date="2013-10" db="EMBL/GenBank/DDBJ databases">
        <title>Whole Genome Shotgun Sequence of Pseudomonas taiwanensis SJ9.</title>
        <authorList>
            <person name="Hong S.-J."/>
            <person name="Shin J.-H."/>
        </authorList>
    </citation>
    <scope>NUCLEOTIDE SEQUENCE [LARGE SCALE GENOMIC DNA]</scope>
    <source>
        <strain evidence="1 2">SJ9</strain>
    </source>
</reference>
<sequence length="54" mass="5906">MATSSTRIVFDLPIRIRNPLVQKKARKKAAVPQSLIRAAPAGPPTNIPNTVLMR</sequence>
<dbReference type="AlphaFoldDB" id="V7D9P9"/>
<evidence type="ECO:0000313" key="1">
    <source>
        <dbReference type="EMBL" id="ESW38408.1"/>
    </source>
</evidence>
<dbReference type="EMBL" id="AXUP01000260">
    <property type="protein sequence ID" value="ESW38408.1"/>
    <property type="molecule type" value="Genomic_DNA"/>
</dbReference>
<comment type="caution">
    <text evidence="1">The sequence shown here is derived from an EMBL/GenBank/DDBJ whole genome shotgun (WGS) entry which is preliminary data.</text>
</comment>
<name>V7D9P9_9PSED</name>
<gene>
    <name evidence="1" type="ORF">O164_18740</name>
</gene>
<evidence type="ECO:0000313" key="2">
    <source>
        <dbReference type="Proteomes" id="UP000018511"/>
    </source>
</evidence>
<proteinExistence type="predicted"/>